<dbReference type="InterPro" id="IPR016024">
    <property type="entry name" value="ARM-type_fold"/>
</dbReference>
<comment type="subcellular location">
    <subcellularLocation>
        <location evidence="1">Endomembrane system</location>
    </subcellularLocation>
</comment>
<dbReference type="eggNOG" id="KOG1059">
    <property type="taxonomic scope" value="Eukaryota"/>
</dbReference>
<organism evidence="9">
    <name type="scientific">Melampsora larici-populina (strain 98AG31 / pathotype 3-4-7)</name>
    <name type="common">Poplar leaf rust fungus</name>
    <dbReference type="NCBI Taxonomy" id="747676"/>
    <lineage>
        <taxon>Eukaryota</taxon>
        <taxon>Fungi</taxon>
        <taxon>Dikarya</taxon>
        <taxon>Basidiomycota</taxon>
        <taxon>Pucciniomycotina</taxon>
        <taxon>Pucciniomycetes</taxon>
        <taxon>Pucciniales</taxon>
        <taxon>Melampsoraceae</taxon>
        <taxon>Melampsora</taxon>
    </lineage>
</organism>
<dbReference type="Pfam" id="PF01602">
    <property type="entry name" value="Adaptin_N"/>
    <property type="match status" value="1"/>
</dbReference>
<evidence type="ECO:0000256" key="4">
    <source>
        <dbReference type="ARBA" id="ARBA00022737"/>
    </source>
</evidence>
<dbReference type="KEGG" id="mlr:MELLADRAFT_41396"/>
<evidence type="ECO:0000256" key="2">
    <source>
        <dbReference type="ARBA" id="ARBA00006613"/>
    </source>
</evidence>
<sequence length="188" mass="20958">MFEQTLSGLIKALRSKKDQETQIINQSLKEIHQEIKSIDLPLKSNAILKLSYLDMLGYHQLFNYSFNVIECMSSNLFEYKQIGYMAAAQSFGPHTEVSMLTTNLVKKDLVSHSSSNQSKSFFNQLSSSSSSSTQISSTPPILSITLAALPHLLTPQNYIDLAPDLIILLNHSKPSIRTRAIILINTLA</sequence>
<protein>
    <recommendedName>
        <fullName evidence="7">Clathrin/coatomer adaptor adaptin-like N-terminal domain-containing protein</fullName>
    </recommendedName>
</protein>
<dbReference type="PANTHER" id="PTHR22781">
    <property type="entry name" value="DELTA ADAPTIN-RELATED"/>
    <property type="match status" value="1"/>
</dbReference>
<evidence type="ECO:0000313" key="9">
    <source>
        <dbReference type="Proteomes" id="UP000001072"/>
    </source>
</evidence>
<evidence type="ECO:0000313" key="8">
    <source>
        <dbReference type="EMBL" id="EGG13227.1"/>
    </source>
</evidence>
<dbReference type="InterPro" id="IPR017105">
    <property type="entry name" value="AP3_complex_dsu"/>
</dbReference>
<dbReference type="VEuPathDB" id="FungiDB:MELLADRAFT_41396"/>
<dbReference type="GO" id="GO:0006623">
    <property type="term" value="P:protein targeting to vacuole"/>
    <property type="evidence" value="ECO:0007669"/>
    <property type="project" value="TreeGrafter"/>
</dbReference>
<dbReference type="Proteomes" id="UP000001072">
    <property type="component" value="Unassembled WGS sequence"/>
</dbReference>
<evidence type="ECO:0000256" key="1">
    <source>
        <dbReference type="ARBA" id="ARBA00004308"/>
    </source>
</evidence>
<dbReference type="EMBL" id="GL883090">
    <property type="protein sequence ID" value="EGG13227.1"/>
    <property type="molecule type" value="Genomic_DNA"/>
</dbReference>
<keyword evidence="9" id="KW-1185">Reference proteome</keyword>
<dbReference type="GO" id="GO:0006896">
    <property type="term" value="P:Golgi to vacuole transport"/>
    <property type="evidence" value="ECO:0007669"/>
    <property type="project" value="TreeGrafter"/>
</dbReference>
<evidence type="ECO:0000256" key="5">
    <source>
        <dbReference type="ARBA" id="ARBA00022927"/>
    </source>
</evidence>
<feature type="non-terminal residue" evidence="8">
    <location>
        <position position="188"/>
    </location>
</feature>
<dbReference type="GO" id="GO:0010008">
    <property type="term" value="C:endosome membrane"/>
    <property type="evidence" value="ECO:0007669"/>
    <property type="project" value="TreeGrafter"/>
</dbReference>
<keyword evidence="4" id="KW-0677">Repeat</keyword>
<feature type="domain" description="Clathrin/coatomer adaptor adaptin-like N-terminal" evidence="7">
    <location>
        <begin position="21"/>
        <end position="186"/>
    </location>
</feature>
<comment type="similarity">
    <text evidence="2">Belongs to the adaptor complexes large subunit family.</text>
</comment>
<dbReference type="InterPro" id="IPR002553">
    <property type="entry name" value="Clathrin/coatomer_adapt-like_N"/>
</dbReference>
<name>F4R358_MELLP</name>
<keyword evidence="6" id="KW-0472">Membrane</keyword>
<evidence type="ECO:0000256" key="3">
    <source>
        <dbReference type="ARBA" id="ARBA00022448"/>
    </source>
</evidence>
<dbReference type="GeneID" id="18927980"/>
<dbReference type="RefSeq" id="XP_007404165.1">
    <property type="nucleotide sequence ID" value="XM_007404103.1"/>
</dbReference>
<dbReference type="SUPFAM" id="SSF48371">
    <property type="entry name" value="ARM repeat"/>
    <property type="match status" value="1"/>
</dbReference>
<dbReference type="PANTHER" id="PTHR22781:SF12">
    <property type="entry name" value="AP-3 COMPLEX SUBUNIT DELTA-1"/>
    <property type="match status" value="1"/>
</dbReference>
<dbReference type="HOGENOM" id="CLU_1444239_0_0_1"/>
<dbReference type="InterPro" id="IPR011989">
    <property type="entry name" value="ARM-like"/>
</dbReference>
<reference evidence="9" key="1">
    <citation type="journal article" date="2011" name="Proc. Natl. Acad. Sci. U.S.A.">
        <title>Obligate biotrophy features unraveled by the genomic analysis of rust fungi.</title>
        <authorList>
            <person name="Duplessis S."/>
            <person name="Cuomo C.A."/>
            <person name="Lin Y.-C."/>
            <person name="Aerts A."/>
            <person name="Tisserant E."/>
            <person name="Veneault-Fourrey C."/>
            <person name="Joly D.L."/>
            <person name="Hacquard S."/>
            <person name="Amselem J."/>
            <person name="Cantarel B.L."/>
            <person name="Chiu R."/>
            <person name="Coutinho P.M."/>
            <person name="Feau N."/>
            <person name="Field M."/>
            <person name="Frey P."/>
            <person name="Gelhaye E."/>
            <person name="Goldberg J."/>
            <person name="Grabherr M.G."/>
            <person name="Kodira C.D."/>
            <person name="Kohler A."/>
            <person name="Kuees U."/>
            <person name="Lindquist E.A."/>
            <person name="Lucas S.M."/>
            <person name="Mago R."/>
            <person name="Mauceli E."/>
            <person name="Morin E."/>
            <person name="Murat C."/>
            <person name="Pangilinan J.L."/>
            <person name="Park R."/>
            <person name="Pearson M."/>
            <person name="Quesneville H."/>
            <person name="Rouhier N."/>
            <person name="Sakthikumar S."/>
            <person name="Salamov A.A."/>
            <person name="Schmutz J."/>
            <person name="Selles B."/>
            <person name="Shapiro H."/>
            <person name="Tanguay P."/>
            <person name="Tuskan G.A."/>
            <person name="Henrissat B."/>
            <person name="Van de Peer Y."/>
            <person name="Rouze P."/>
            <person name="Ellis J.G."/>
            <person name="Dodds P.N."/>
            <person name="Schein J.E."/>
            <person name="Zhong S."/>
            <person name="Hamelin R.C."/>
            <person name="Grigoriev I.V."/>
            <person name="Szabo L.J."/>
            <person name="Martin F."/>
        </authorList>
    </citation>
    <scope>NUCLEOTIDE SEQUENCE [LARGE SCALE GENOMIC DNA]</scope>
    <source>
        <strain evidence="9">98AG31 / pathotype 3-4-7</strain>
    </source>
</reference>
<evidence type="ECO:0000256" key="6">
    <source>
        <dbReference type="ARBA" id="ARBA00023136"/>
    </source>
</evidence>
<dbReference type="Gene3D" id="1.25.10.10">
    <property type="entry name" value="Leucine-rich Repeat Variant"/>
    <property type="match status" value="1"/>
</dbReference>
<proteinExistence type="inferred from homology"/>
<dbReference type="OrthoDB" id="2498449at2759"/>
<dbReference type="InParanoid" id="F4R358"/>
<keyword evidence="5" id="KW-0653">Protein transport</keyword>
<gene>
    <name evidence="8" type="ORF">MELLADRAFT_41396</name>
</gene>
<keyword evidence="3" id="KW-0813">Transport</keyword>
<dbReference type="AlphaFoldDB" id="F4R358"/>
<dbReference type="STRING" id="747676.F4R358"/>
<evidence type="ECO:0000259" key="7">
    <source>
        <dbReference type="Pfam" id="PF01602"/>
    </source>
</evidence>
<dbReference type="GO" id="GO:0030123">
    <property type="term" value="C:AP-3 adaptor complex"/>
    <property type="evidence" value="ECO:0007669"/>
    <property type="project" value="InterPro"/>
</dbReference>
<accession>F4R358</accession>